<organism evidence="2 3">
    <name type="scientific">Glossina brevipalpis</name>
    <dbReference type="NCBI Taxonomy" id="37001"/>
    <lineage>
        <taxon>Eukaryota</taxon>
        <taxon>Metazoa</taxon>
        <taxon>Ecdysozoa</taxon>
        <taxon>Arthropoda</taxon>
        <taxon>Hexapoda</taxon>
        <taxon>Insecta</taxon>
        <taxon>Pterygota</taxon>
        <taxon>Neoptera</taxon>
        <taxon>Endopterygota</taxon>
        <taxon>Diptera</taxon>
        <taxon>Brachycera</taxon>
        <taxon>Muscomorpha</taxon>
        <taxon>Hippoboscoidea</taxon>
        <taxon>Glossinidae</taxon>
        <taxon>Glossina</taxon>
    </lineage>
</organism>
<protein>
    <submittedName>
        <fullName evidence="2">Uncharacterized protein</fullName>
    </submittedName>
</protein>
<accession>A0A1A9W084</accession>
<feature type="transmembrane region" description="Helical" evidence="1">
    <location>
        <begin position="107"/>
        <end position="126"/>
    </location>
</feature>
<keyword evidence="1" id="KW-1133">Transmembrane helix</keyword>
<dbReference type="AlphaFoldDB" id="A0A1A9W084"/>
<keyword evidence="1" id="KW-0812">Transmembrane</keyword>
<sequence length="134" mass="15641">MKPYIYRPLSLGKCSLNNNNRNNKKKNKDFVLDCISDEISFRPLVSDICVRVCFYISAGKFIINHKLNAALVYHKTTTLVRNNNGEAMETMPFNDKYGLGFYMGNEYTIAFVVHGKFVFVLYRYFLQFLKLIIE</sequence>
<name>A0A1A9W084_9MUSC</name>
<evidence type="ECO:0000256" key="1">
    <source>
        <dbReference type="SAM" id="Phobius"/>
    </source>
</evidence>
<keyword evidence="3" id="KW-1185">Reference proteome</keyword>
<reference evidence="2" key="2">
    <citation type="submission" date="2020-05" db="UniProtKB">
        <authorList>
            <consortium name="EnsemblMetazoa"/>
        </authorList>
    </citation>
    <scope>IDENTIFICATION</scope>
    <source>
        <strain evidence="2">IAEA</strain>
    </source>
</reference>
<dbReference type="EnsemblMetazoa" id="GBRI001333-RA">
    <property type="protein sequence ID" value="GBRI001333-PA"/>
    <property type="gene ID" value="GBRI001333"/>
</dbReference>
<evidence type="ECO:0000313" key="2">
    <source>
        <dbReference type="EnsemblMetazoa" id="GBRI001333-PA"/>
    </source>
</evidence>
<dbReference type="VEuPathDB" id="VectorBase:GBRI001333"/>
<keyword evidence="1" id="KW-0472">Membrane</keyword>
<dbReference type="Proteomes" id="UP000091820">
    <property type="component" value="Unassembled WGS sequence"/>
</dbReference>
<proteinExistence type="predicted"/>
<reference evidence="3" key="1">
    <citation type="submission" date="2014-03" db="EMBL/GenBank/DDBJ databases">
        <authorList>
            <person name="Aksoy S."/>
            <person name="Warren W."/>
            <person name="Wilson R.K."/>
        </authorList>
    </citation>
    <scope>NUCLEOTIDE SEQUENCE [LARGE SCALE GENOMIC DNA]</scope>
    <source>
        <strain evidence="3">IAEA</strain>
    </source>
</reference>
<evidence type="ECO:0000313" key="3">
    <source>
        <dbReference type="Proteomes" id="UP000091820"/>
    </source>
</evidence>